<dbReference type="SUPFAM" id="SSF103481">
    <property type="entry name" value="Multidrug resistance efflux transporter EmrE"/>
    <property type="match status" value="2"/>
</dbReference>
<reference evidence="9 10" key="1">
    <citation type="submission" date="2017-03" db="EMBL/GenBank/DDBJ databases">
        <title>Genome Survey of Euroglyphus maynei.</title>
        <authorList>
            <person name="Arlian L.G."/>
            <person name="Morgan M.S."/>
            <person name="Rider S.D."/>
        </authorList>
    </citation>
    <scope>NUCLEOTIDE SEQUENCE [LARGE SCALE GENOMIC DNA]</scope>
    <source>
        <strain evidence="9">Arlian Lab</strain>
        <tissue evidence="9">Whole body</tissue>
    </source>
</reference>
<keyword evidence="3" id="KW-0813">Transport</keyword>
<dbReference type="PANTHER" id="PTHR10778">
    <property type="entry name" value="SOLUTE CARRIER FAMILY 35 MEMBER B"/>
    <property type="match status" value="1"/>
</dbReference>
<accession>A0A1Y3BCH0</accession>
<organism evidence="9 10">
    <name type="scientific">Euroglyphus maynei</name>
    <name type="common">Mayne's house dust mite</name>
    <dbReference type="NCBI Taxonomy" id="6958"/>
    <lineage>
        <taxon>Eukaryota</taxon>
        <taxon>Metazoa</taxon>
        <taxon>Ecdysozoa</taxon>
        <taxon>Arthropoda</taxon>
        <taxon>Chelicerata</taxon>
        <taxon>Arachnida</taxon>
        <taxon>Acari</taxon>
        <taxon>Acariformes</taxon>
        <taxon>Sarcoptiformes</taxon>
        <taxon>Astigmata</taxon>
        <taxon>Psoroptidia</taxon>
        <taxon>Analgoidea</taxon>
        <taxon>Pyroglyphidae</taxon>
        <taxon>Pyroglyphinae</taxon>
        <taxon>Euroglyphus</taxon>
    </lineage>
</organism>
<evidence type="ECO:0000256" key="1">
    <source>
        <dbReference type="ARBA" id="ARBA00004477"/>
    </source>
</evidence>
<dbReference type="Proteomes" id="UP000194236">
    <property type="component" value="Unassembled WGS sequence"/>
</dbReference>
<evidence type="ECO:0000256" key="5">
    <source>
        <dbReference type="ARBA" id="ARBA00022824"/>
    </source>
</evidence>
<dbReference type="InterPro" id="IPR037185">
    <property type="entry name" value="EmrE-like"/>
</dbReference>
<evidence type="ECO:0000256" key="7">
    <source>
        <dbReference type="ARBA" id="ARBA00023136"/>
    </source>
</evidence>
<keyword evidence="10" id="KW-1185">Reference proteome</keyword>
<keyword evidence="5" id="KW-0256">Endoplasmic reticulum</keyword>
<comment type="similarity">
    <text evidence="2">Belongs to the nucleotide-sugar transporter family. SLC35B subfamily.</text>
</comment>
<feature type="transmembrane region" description="Helical" evidence="8">
    <location>
        <begin position="171"/>
        <end position="191"/>
    </location>
</feature>
<keyword evidence="4 8" id="KW-0812">Transmembrane</keyword>
<evidence type="ECO:0000313" key="10">
    <source>
        <dbReference type="Proteomes" id="UP000194236"/>
    </source>
</evidence>
<feature type="transmembrane region" description="Helical" evidence="8">
    <location>
        <begin position="212"/>
        <end position="235"/>
    </location>
</feature>
<gene>
    <name evidence="9" type="ORF">BLA29_001563</name>
</gene>
<feature type="transmembrane region" description="Helical" evidence="8">
    <location>
        <begin position="12"/>
        <end position="29"/>
    </location>
</feature>
<dbReference type="InterPro" id="IPR013657">
    <property type="entry name" value="SCL35B1-4/HUT1"/>
</dbReference>
<dbReference type="Pfam" id="PF08449">
    <property type="entry name" value="UAA"/>
    <property type="match status" value="1"/>
</dbReference>
<dbReference type="AlphaFoldDB" id="A0A1Y3BCH0"/>
<dbReference type="Gene3D" id="1.10.3730.20">
    <property type="match status" value="1"/>
</dbReference>
<evidence type="ECO:0000256" key="4">
    <source>
        <dbReference type="ARBA" id="ARBA00022692"/>
    </source>
</evidence>
<dbReference type="GO" id="GO:0005789">
    <property type="term" value="C:endoplasmic reticulum membrane"/>
    <property type="evidence" value="ECO:0007669"/>
    <property type="project" value="UniProtKB-SubCell"/>
</dbReference>
<sequence length="328" mass="37213">MISSGQFINKKFIFCASGIFFCYFYYGILQEKITRAKYGIKREQFTYSMSLVFIQCIFNTLFAIVFNLFLTSNEKDETKSKDTTTNFLYASASICYVVAMVSSNRSLEHVSYPTQVIAKSCKPIPVMIIGVLYTRKKYTLAKYLFVLLIVSGVGTFMFNPNKSSSAATNDYFIGELLLLLSLTMDGFLGAFQDRMKSEHQTKPGRMMFWMNAWSSLFLLTALIATGELWQFIGFINKFKFVIWSILQFSIMSAVGQLFIFLTITNFGPLSCSLVTTTRKFFTVLFSVLLFGNSLTGQQWLGTALVFSGLGLDMFFGKQPPKQAKKNFI</sequence>
<feature type="transmembrane region" description="Helical" evidence="8">
    <location>
        <begin position="140"/>
        <end position="159"/>
    </location>
</feature>
<evidence type="ECO:0000256" key="3">
    <source>
        <dbReference type="ARBA" id="ARBA00022448"/>
    </source>
</evidence>
<evidence type="ECO:0000256" key="6">
    <source>
        <dbReference type="ARBA" id="ARBA00022989"/>
    </source>
</evidence>
<dbReference type="GO" id="GO:0000139">
    <property type="term" value="C:Golgi membrane"/>
    <property type="evidence" value="ECO:0007669"/>
    <property type="project" value="TreeGrafter"/>
</dbReference>
<dbReference type="EMBL" id="MUJZ01035258">
    <property type="protein sequence ID" value="OTF76905.1"/>
    <property type="molecule type" value="Genomic_DNA"/>
</dbReference>
<proteinExistence type="inferred from homology"/>
<evidence type="ECO:0000256" key="2">
    <source>
        <dbReference type="ARBA" id="ARBA00010694"/>
    </source>
</evidence>
<dbReference type="GO" id="GO:0005459">
    <property type="term" value="F:UDP-galactose transmembrane transporter activity"/>
    <property type="evidence" value="ECO:0007669"/>
    <property type="project" value="TreeGrafter"/>
</dbReference>
<feature type="transmembrane region" description="Helical" evidence="8">
    <location>
        <begin position="241"/>
        <end position="261"/>
    </location>
</feature>
<evidence type="ECO:0000313" key="9">
    <source>
        <dbReference type="EMBL" id="OTF76905.1"/>
    </source>
</evidence>
<dbReference type="OrthoDB" id="78344at2759"/>
<dbReference type="PANTHER" id="PTHR10778:SF10">
    <property type="entry name" value="SOLUTE CARRIER FAMILY 35 MEMBER B1"/>
    <property type="match status" value="1"/>
</dbReference>
<comment type="subcellular location">
    <subcellularLocation>
        <location evidence="1">Endoplasmic reticulum membrane</location>
        <topology evidence="1">Multi-pass membrane protein</topology>
    </subcellularLocation>
</comment>
<feature type="transmembrane region" description="Helical" evidence="8">
    <location>
        <begin position="49"/>
        <end position="70"/>
    </location>
</feature>
<keyword evidence="7 8" id="KW-0472">Membrane</keyword>
<dbReference type="GO" id="GO:0005460">
    <property type="term" value="F:UDP-glucose transmembrane transporter activity"/>
    <property type="evidence" value="ECO:0007669"/>
    <property type="project" value="TreeGrafter"/>
</dbReference>
<keyword evidence="6 8" id="KW-1133">Transmembrane helix</keyword>
<name>A0A1Y3BCH0_EURMA</name>
<protein>
    <submittedName>
        <fullName evidence="9">Solute carrier family 35-like protein</fullName>
    </submittedName>
</protein>
<comment type="caution">
    <text evidence="9">The sequence shown here is derived from an EMBL/GenBank/DDBJ whole genome shotgun (WGS) entry which is preliminary data.</text>
</comment>
<evidence type="ECO:0000256" key="8">
    <source>
        <dbReference type="SAM" id="Phobius"/>
    </source>
</evidence>